<organism evidence="1 2">
    <name type="scientific">Devosia riboflavina</name>
    <dbReference type="NCBI Taxonomy" id="46914"/>
    <lineage>
        <taxon>Bacteria</taxon>
        <taxon>Pseudomonadati</taxon>
        <taxon>Pseudomonadota</taxon>
        <taxon>Alphaproteobacteria</taxon>
        <taxon>Hyphomicrobiales</taxon>
        <taxon>Devosiaceae</taxon>
        <taxon>Devosia</taxon>
    </lineage>
</organism>
<reference evidence="1 2" key="1">
    <citation type="submission" date="2014-08" db="EMBL/GenBank/DDBJ databases">
        <authorList>
            <person name="Hassan Y.I."/>
            <person name="Lepp D."/>
            <person name="Zhou T."/>
        </authorList>
    </citation>
    <scope>NUCLEOTIDE SEQUENCE [LARGE SCALE GENOMIC DNA]</scope>
    <source>
        <strain evidence="1 2">IFO13584</strain>
    </source>
</reference>
<evidence type="ECO:0000313" key="2">
    <source>
        <dbReference type="Proteomes" id="UP000028981"/>
    </source>
</evidence>
<dbReference type="EMBL" id="JQGC01000012">
    <property type="protein sequence ID" value="KFL30616.1"/>
    <property type="molecule type" value="Genomic_DNA"/>
</dbReference>
<dbReference type="Proteomes" id="UP000028981">
    <property type="component" value="Unassembled WGS sequence"/>
</dbReference>
<dbReference type="STRING" id="46914.JP75_14150"/>
<protein>
    <submittedName>
        <fullName evidence="1">Uncharacterized protein</fullName>
    </submittedName>
</protein>
<name>A0A087M163_9HYPH</name>
<dbReference type="AlphaFoldDB" id="A0A087M163"/>
<gene>
    <name evidence="1" type="ORF">JP75_14150</name>
</gene>
<evidence type="ECO:0000313" key="1">
    <source>
        <dbReference type="EMBL" id="KFL30616.1"/>
    </source>
</evidence>
<comment type="caution">
    <text evidence="1">The sequence shown here is derived from an EMBL/GenBank/DDBJ whole genome shotgun (WGS) entry which is preliminary data.</text>
</comment>
<sequence length="60" mass="6646">MRPYRGYGFVPDVSGVIARLIEMRVGVDLPTVARSILNETGGRSCQPITMRMTTIMAMKT</sequence>
<proteinExistence type="predicted"/>
<accession>A0A087M163</accession>
<keyword evidence="2" id="KW-1185">Reference proteome</keyword>